<keyword evidence="2" id="KW-1185">Reference proteome</keyword>
<sequence>MFDTFVALAIHGRARTKFCERYVGFLSDLPQCSLNIKLYCQLICKRKRYKVTGRVNVVNNECEATSALRSEGEESNKMSCAAKIAASSSFFRAKDFSVVIIIKSVVVAFCVRKVVL</sequence>
<dbReference type="VEuPathDB" id="VectorBase:GAUT012150"/>
<accession>A0A1A9UQK0</accession>
<dbReference type="AlphaFoldDB" id="A0A1A9UQK0"/>
<evidence type="ECO:0000313" key="2">
    <source>
        <dbReference type="Proteomes" id="UP000078200"/>
    </source>
</evidence>
<reference evidence="1" key="1">
    <citation type="submission" date="2020-05" db="UniProtKB">
        <authorList>
            <consortium name="EnsemblMetazoa"/>
        </authorList>
    </citation>
    <scope>IDENTIFICATION</scope>
    <source>
        <strain evidence="1">TTRI</strain>
    </source>
</reference>
<name>A0A1A9UQK0_GLOAU</name>
<evidence type="ECO:0000313" key="1">
    <source>
        <dbReference type="EnsemblMetazoa" id="GAUT012150-PA"/>
    </source>
</evidence>
<proteinExistence type="predicted"/>
<dbReference type="Proteomes" id="UP000078200">
    <property type="component" value="Unassembled WGS sequence"/>
</dbReference>
<dbReference type="EnsemblMetazoa" id="GAUT012150-RA">
    <property type="protein sequence ID" value="GAUT012150-PA"/>
    <property type="gene ID" value="GAUT012150"/>
</dbReference>
<protein>
    <submittedName>
        <fullName evidence="1">Uncharacterized protein</fullName>
    </submittedName>
</protein>
<organism evidence="1 2">
    <name type="scientific">Glossina austeni</name>
    <name type="common">Savannah tsetse fly</name>
    <dbReference type="NCBI Taxonomy" id="7395"/>
    <lineage>
        <taxon>Eukaryota</taxon>
        <taxon>Metazoa</taxon>
        <taxon>Ecdysozoa</taxon>
        <taxon>Arthropoda</taxon>
        <taxon>Hexapoda</taxon>
        <taxon>Insecta</taxon>
        <taxon>Pterygota</taxon>
        <taxon>Neoptera</taxon>
        <taxon>Endopterygota</taxon>
        <taxon>Diptera</taxon>
        <taxon>Brachycera</taxon>
        <taxon>Muscomorpha</taxon>
        <taxon>Hippoboscoidea</taxon>
        <taxon>Glossinidae</taxon>
        <taxon>Glossina</taxon>
    </lineage>
</organism>